<evidence type="ECO:0000256" key="1">
    <source>
        <dbReference type="SAM" id="Phobius"/>
    </source>
</evidence>
<evidence type="ECO:0000313" key="3">
    <source>
        <dbReference type="Proteomes" id="UP001501323"/>
    </source>
</evidence>
<evidence type="ECO:0000313" key="2">
    <source>
        <dbReference type="EMBL" id="GAA4859935.1"/>
    </source>
</evidence>
<organism evidence="2 3">
    <name type="scientific">Luteimonas vadosa</name>
    <dbReference type="NCBI Taxonomy" id="1165507"/>
    <lineage>
        <taxon>Bacteria</taxon>
        <taxon>Pseudomonadati</taxon>
        <taxon>Pseudomonadota</taxon>
        <taxon>Gammaproteobacteria</taxon>
        <taxon>Lysobacterales</taxon>
        <taxon>Lysobacteraceae</taxon>
        <taxon>Luteimonas</taxon>
    </lineage>
</organism>
<gene>
    <name evidence="2" type="ORF">GCM10023332_09860</name>
</gene>
<keyword evidence="1" id="KW-0812">Transmembrane</keyword>
<comment type="caution">
    <text evidence="2">The sequence shown here is derived from an EMBL/GenBank/DDBJ whole genome shotgun (WGS) entry which is preliminary data.</text>
</comment>
<accession>A0ABP9DTW9</accession>
<reference evidence="3" key="1">
    <citation type="journal article" date="2019" name="Int. J. Syst. Evol. Microbiol.">
        <title>The Global Catalogue of Microorganisms (GCM) 10K type strain sequencing project: providing services to taxonomists for standard genome sequencing and annotation.</title>
        <authorList>
            <consortium name="The Broad Institute Genomics Platform"/>
            <consortium name="The Broad Institute Genome Sequencing Center for Infectious Disease"/>
            <person name="Wu L."/>
            <person name="Ma J."/>
        </authorList>
    </citation>
    <scope>NUCLEOTIDE SEQUENCE [LARGE SCALE GENOMIC DNA]</scope>
    <source>
        <strain evidence="3">JCM 18392</strain>
    </source>
</reference>
<dbReference type="RefSeq" id="WP_345294370.1">
    <property type="nucleotide sequence ID" value="NZ_BAABJY010000001.1"/>
</dbReference>
<dbReference type="InterPro" id="IPR025489">
    <property type="entry name" value="DUF4381"/>
</dbReference>
<keyword evidence="3" id="KW-1185">Reference proteome</keyword>
<sequence>MQGDALVLRDIHPAAAPPWWPPAPGWWVVAGIAAVVLALVLARWWRLRRRRRRIEALFDDAMAAAGTPALQVAAMSELLRRASRRRDPHADALQGQDWLDFLDAGEAAPLFDGPQGRVLLEGGFRRDADADAVASLRRSARTRFIQWMTARG</sequence>
<name>A0ABP9DTW9_9GAMM</name>
<dbReference type="EMBL" id="BAABJY010000001">
    <property type="protein sequence ID" value="GAA4859935.1"/>
    <property type="molecule type" value="Genomic_DNA"/>
</dbReference>
<proteinExistence type="predicted"/>
<keyword evidence="1" id="KW-1133">Transmembrane helix</keyword>
<feature type="transmembrane region" description="Helical" evidence="1">
    <location>
        <begin position="26"/>
        <end position="45"/>
    </location>
</feature>
<keyword evidence="1" id="KW-0472">Membrane</keyword>
<dbReference type="Pfam" id="PF14316">
    <property type="entry name" value="DUF4381"/>
    <property type="match status" value="1"/>
</dbReference>
<protein>
    <submittedName>
        <fullName evidence="2">DUF4381 domain-containing protein</fullName>
    </submittedName>
</protein>
<dbReference type="Proteomes" id="UP001501323">
    <property type="component" value="Unassembled WGS sequence"/>
</dbReference>